<keyword evidence="3" id="KW-1185">Reference proteome</keyword>
<gene>
    <name evidence="2" type="ORF">RSSM_00717</name>
</gene>
<reference evidence="2 3" key="1">
    <citation type="journal article" date="2013" name="Mar. Genomics">
        <title>Expression of sulfatases in Rhodopirellula baltica and the diversity of sulfatases in the genus Rhodopirellula.</title>
        <authorList>
            <person name="Wegner C.E."/>
            <person name="Richter-Heitmann T."/>
            <person name="Klindworth A."/>
            <person name="Klockow C."/>
            <person name="Richter M."/>
            <person name="Achstetter T."/>
            <person name="Glockner F.O."/>
            <person name="Harder J."/>
        </authorList>
    </citation>
    <scope>NUCLEOTIDE SEQUENCE [LARGE SCALE GENOMIC DNA]</scope>
    <source>
        <strain evidence="2 3">SM41</strain>
    </source>
</reference>
<evidence type="ECO:0000313" key="3">
    <source>
        <dbReference type="Proteomes" id="UP000011885"/>
    </source>
</evidence>
<comment type="caution">
    <text evidence="2">The sequence shown here is derived from an EMBL/GenBank/DDBJ whole genome shotgun (WGS) entry which is preliminary data.</text>
</comment>
<dbReference type="PATRIC" id="fig|1263870.3.peg.785"/>
<organism evidence="2 3">
    <name type="scientific">Rhodopirellula sallentina SM41</name>
    <dbReference type="NCBI Taxonomy" id="1263870"/>
    <lineage>
        <taxon>Bacteria</taxon>
        <taxon>Pseudomonadati</taxon>
        <taxon>Planctomycetota</taxon>
        <taxon>Planctomycetia</taxon>
        <taxon>Pirellulales</taxon>
        <taxon>Pirellulaceae</taxon>
        <taxon>Rhodopirellula</taxon>
    </lineage>
</organism>
<dbReference type="EMBL" id="ANOH01000060">
    <property type="protein sequence ID" value="EMI57849.1"/>
    <property type="molecule type" value="Genomic_DNA"/>
</dbReference>
<accession>M5U995</accession>
<dbReference type="Proteomes" id="UP000011885">
    <property type="component" value="Unassembled WGS sequence"/>
</dbReference>
<name>M5U995_9BACT</name>
<feature type="region of interest" description="Disordered" evidence="1">
    <location>
        <begin position="22"/>
        <end position="42"/>
    </location>
</feature>
<dbReference type="AlphaFoldDB" id="M5U995"/>
<sequence>MSHAGPVDTGRFGFVRWEPDLHDLQGGGDRSGSVRSVAVTEM</sequence>
<proteinExistence type="predicted"/>
<evidence type="ECO:0000256" key="1">
    <source>
        <dbReference type="SAM" id="MobiDB-lite"/>
    </source>
</evidence>
<feature type="compositionally biased region" description="Low complexity" evidence="1">
    <location>
        <begin position="31"/>
        <end position="42"/>
    </location>
</feature>
<evidence type="ECO:0000313" key="2">
    <source>
        <dbReference type="EMBL" id="EMI57849.1"/>
    </source>
</evidence>
<protein>
    <submittedName>
        <fullName evidence="2">Uncharacterized protein</fullName>
    </submittedName>
</protein>